<dbReference type="EMBL" id="JARKIF010000022">
    <property type="protein sequence ID" value="KAJ7616627.1"/>
    <property type="molecule type" value="Genomic_DNA"/>
</dbReference>
<name>A0AAD7BCC7_9AGAR</name>
<accession>A0AAD7BCC7</accession>
<organism evidence="2 3">
    <name type="scientific">Roridomyces roridus</name>
    <dbReference type="NCBI Taxonomy" id="1738132"/>
    <lineage>
        <taxon>Eukaryota</taxon>
        <taxon>Fungi</taxon>
        <taxon>Dikarya</taxon>
        <taxon>Basidiomycota</taxon>
        <taxon>Agaricomycotina</taxon>
        <taxon>Agaricomycetes</taxon>
        <taxon>Agaricomycetidae</taxon>
        <taxon>Agaricales</taxon>
        <taxon>Marasmiineae</taxon>
        <taxon>Mycenaceae</taxon>
        <taxon>Roridomyces</taxon>
    </lineage>
</organism>
<comment type="caution">
    <text evidence="2">The sequence shown here is derived from an EMBL/GenBank/DDBJ whole genome shotgun (WGS) entry which is preliminary data.</text>
</comment>
<evidence type="ECO:0000256" key="1">
    <source>
        <dbReference type="SAM" id="MobiDB-lite"/>
    </source>
</evidence>
<sequence length="357" mass="39164">MDHPSLWDLITEACERSGEQVLLPNSWDPNVFPVEDETWPRVCLFGPIGRPFGALIAQYRHRTKDSIVILPGGPVDMRDEMRRAAVELNELHRAVTAPDPTTQVAVQYLDCLLRLESFLHFLLGKGYHALISINLLSDLHEYTERYFNHPRERRHTNSTHGAPRISIYVVARLRDTNLPVPASAEGADARGVIDPLRGLIFPSCFPPPTASVTPSSHTATATTAATGKRKASPDPLSSSEPKRGRTVLGMEPVAVGRDGGYPKPTGPMTLGRGVLPMARLSPPPVLEASSHNSNNVQTPMNQGKFRSRLIVNCADVSTVAIPAQHKGKGKEELESLAQRMKSRSQSQRHNRHPAGCS</sequence>
<reference evidence="2" key="1">
    <citation type="submission" date="2023-03" db="EMBL/GenBank/DDBJ databases">
        <title>Massive genome expansion in bonnet fungi (Mycena s.s.) driven by repeated elements and novel gene families across ecological guilds.</title>
        <authorList>
            <consortium name="Lawrence Berkeley National Laboratory"/>
            <person name="Harder C.B."/>
            <person name="Miyauchi S."/>
            <person name="Viragh M."/>
            <person name="Kuo A."/>
            <person name="Thoen E."/>
            <person name="Andreopoulos B."/>
            <person name="Lu D."/>
            <person name="Skrede I."/>
            <person name="Drula E."/>
            <person name="Henrissat B."/>
            <person name="Morin E."/>
            <person name="Kohler A."/>
            <person name="Barry K."/>
            <person name="LaButti K."/>
            <person name="Morin E."/>
            <person name="Salamov A."/>
            <person name="Lipzen A."/>
            <person name="Mereny Z."/>
            <person name="Hegedus B."/>
            <person name="Baldrian P."/>
            <person name="Stursova M."/>
            <person name="Weitz H."/>
            <person name="Taylor A."/>
            <person name="Grigoriev I.V."/>
            <person name="Nagy L.G."/>
            <person name="Martin F."/>
            <person name="Kauserud H."/>
        </authorList>
    </citation>
    <scope>NUCLEOTIDE SEQUENCE</scope>
    <source>
        <strain evidence="2">9284</strain>
    </source>
</reference>
<evidence type="ECO:0000313" key="3">
    <source>
        <dbReference type="Proteomes" id="UP001221142"/>
    </source>
</evidence>
<feature type="compositionally biased region" description="Low complexity" evidence="1">
    <location>
        <begin position="210"/>
        <end position="226"/>
    </location>
</feature>
<evidence type="ECO:0000313" key="2">
    <source>
        <dbReference type="EMBL" id="KAJ7616627.1"/>
    </source>
</evidence>
<protein>
    <submittedName>
        <fullName evidence="2">Uncharacterized protein</fullName>
    </submittedName>
</protein>
<dbReference type="Proteomes" id="UP001221142">
    <property type="component" value="Unassembled WGS sequence"/>
</dbReference>
<feature type="region of interest" description="Disordered" evidence="1">
    <location>
        <begin position="321"/>
        <end position="357"/>
    </location>
</feature>
<feature type="compositionally biased region" description="Basic residues" evidence="1">
    <location>
        <begin position="340"/>
        <end position="357"/>
    </location>
</feature>
<dbReference type="AlphaFoldDB" id="A0AAD7BCC7"/>
<proteinExistence type="predicted"/>
<keyword evidence="3" id="KW-1185">Reference proteome</keyword>
<feature type="region of interest" description="Disordered" evidence="1">
    <location>
        <begin position="210"/>
        <end position="244"/>
    </location>
</feature>
<gene>
    <name evidence="2" type="ORF">FB45DRAFT_1064016</name>
</gene>